<dbReference type="GO" id="GO:0006355">
    <property type="term" value="P:regulation of DNA-templated transcription"/>
    <property type="evidence" value="ECO:0007669"/>
    <property type="project" value="InterPro"/>
</dbReference>
<feature type="modified residue" description="4-aspartylphosphate" evidence="2">
    <location>
        <position position="55"/>
    </location>
</feature>
<keyword evidence="1 3" id="KW-0238">DNA-binding</keyword>
<dbReference type="PROSITE" id="PS50110">
    <property type="entry name" value="RESPONSE_REGULATORY"/>
    <property type="match status" value="1"/>
</dbReference>
<name>A0A1S6HMB9_9GAMM</name>
<dbReference type="PANTHER" id="PTHR48111">
    <property type="entry name" value="REGULATOR OF RPOS"/>
    <property type="match status" value="1"/>
</dbReference>
<organism evidence="6 7">
    <name type="scientific">Shewanella psychrophila</name>
    <dbReference type="NCBI Taxonomy" id="225848"/>
    <lineage>
        <taxon>Bacteria</taxon>
        <taxon>Pseudomonadati</taxon>
        <taxon>Pseudomonadota</taxon>
        <taxon>Gammaproteobacteria</taxon>
        <taxon>Alteromonadales</taxon>
        <taxon>Shewanellaceae</taxon>
        <taxon>Shewanella</taxon>
    </lineage>
</organism>
<dbReference type="Gene3D" id="1.10.10.10">
    <property type="entry name" value="Winged helix-like DNA-binding domain superfamily/Winged helix DNA-binding domain"/>
    <property type="match status" value="1"/>
</dbReference>
<dbReference type="KEGG" id="spsw:Sps_01501"/>
<dbReference type="GO" id="GO:0032993">
    <property type="term" value="C:protein-DNA complex"/>
    <property type="evidence" value="ECO:0007669"/>
    <property type="project" value="TreeGrafter"/>
</dbReference>
<dbReference type="Proteomes" id="UP000189545">
    <property type="component" value="Chromosome"/>
</dbReference>
<evidence type="ECO:0000259" key="5">
    <source>
        <dbReference type="PROSITE" id="PS51755"/>
    </source>
</evidence>
<feature type="DNA-binding region" description="OmpR/PhoB-type" evidence="3">
    <location>
        <begin position="131"/>
        <end position="232"/>
    </location>
</feature>
<accession>A0A1S6HMB9</accession>
<dbReference type="SMART" id="SM00862">
    <property type="entry name" value="Trans_reg_C"/>
    <property type="match status" value="1"/>
</dbReference>
<evidence type="ECO:0000256" key="2">
    <source>
        <dbReference type="PROSITE-ProRule" id="PRU00169"/>
    </source>
</evidence>
<dbReference type="SUPFAM" id="SSF46894">
    <property type="entry name" value="C-terminal effector domain of the bipartite response regulators"/>
    <property type="match status" value="1"/>
</dbReference>
<reference evidence="6 7" key="1">
    <citation type="submission" date="2016-03" db="EMBL/GenBank/DDBJ databases">
        <title>Complete genome sequence of Shewanella psychrophila WP2, a deep sea bacterium isolated from west Pacific sediment.</title>
        <authorList>
            <person name="Xu G."/>
            <person name="Jian H."/>
        </authorList>
    </citation>
    <scope>NUCLEOTIDE SEQUENCE [LARGE SCALE GENOMIC DNA]</scope>
    <source>
        <strain evidence="6 7">WP2</strain>
    </source>
</reference>
<dbReference type="STRING" id="225848.Sps_01501"/>
<dbReference type="OrthoDB" id="9802426at2"/>
<protein>
    <submittedName>
        <fullName evidence="6">Response regulator with CheY-like receiver domain and winged-helix DNA-binding domain</fullName>
    </submittedName>
</protein>
<dbReference type="GO" id="GO:0000156">
    <property type="term" value="F:phosphorelay response regulator activity"/>
    <property type="evidence" value="ECO:0007669"/>
    <property type="project" value="TreeGrafter"/>
</dbReference>
<sequence>MKEKLSVLVIDDDIELCNLISDYLAQNGYRVNVLNDGLNAAAQILEQVPHIVILDLMLPHIDGLSICKQVRDDYHGSIIMLTALDDDIDEVTGLEVGADDYLAKPVKPRVLLAHIRAQLRHLEKQKKRQELECITFGNQCFVLNPTNRTLTVDSQEIELTGAEYDVLLQLAIHSGEIVSRNDLHQTIFNFEYDGIERSIDLRISRLRNKLNQHSGAGNIIQTIRNKGYLLAR</sequence>
<dbReference type="InterPro" id="IPR001789">
    <property type="entry name" value="Sig_transdc_resp-reg_receiver"/>
</dbReference>
<evidence type="ECO:0000313" key="6">
    <source>
        <dbReference type="EMBL" id="AQS36667.1"/>
    </source>
</evidence>
<feature type="domain" description="Response regulatory" evidence="4">
    <location>
        <begin position="6"/>
        <end position="119"/>
    </location>
</feature>
<dbReference type="InterPro" id="IPR001867">
    <property type="entry name" value="OmpR/PhoB-type_DNA-bd"/>
</dbReference>
<dbReference type="PANTHER" id="PTHR48111:SF47">
    <property type="entry name" value="TRANSCRIPTIONAL REGULATORY PROTEIN RSTA"/>
    <property type="match status" value="1"/>
</dbReference>
<proteinExistence type="predicted"/>
<dbReference type="InterPro" id="IPR036388">
    <property type="entry name" value="WH-like_DNA-bd_sf"/>
</dbReference>
<feature type="domain" description="OmpR/PhoB-type" evidence="5">
    <location>
        <begin position="131"/>
        <end position="232"/>
    </location>
</feature>
<dbReference type="Gene3D" id="3.40.50.2300">
    <property type="match status" value="1"/>
</dbReference>
<keyword evidence="7" id="KW-1185">Reference proteome</keyword>
<dbReference type="RefSeq" id="WP_077751948.1">
    <property type="nucleotide sequence ID" value="NZ_CP014782.1"/>
</dbReference>
<dbReference type="SMART" id="SM00448">
    <property type="entry name" value="REC"/>
    <property type="match status" value="1"/>
</dbReference>
<keyword evidence="2" id="KW-0597">Phosphoprotein</keyword>
<dbReference type="InterPro" id="IPR039420">
    <property type="entry name" value="WalR-like"/>
</dbReference>
<evidence type="ECO:0000256" key="1">
    <source>
        <dbReference type="ARBA" id="ARBA00023125"/>
    </source>
</evidence>
<evidence type="ECO:0000256" key="3">
    <source>
        <dbReference type="PROSITE-ProRule" id="PRU01091"/>
    </source>
</evidence>
<dbReference type="PROSITE" id="PS51755">
    <property type="entry name" value="OMPR_PHOB"/>
    <property type="match status" value="1"/>
</dbReference>
<dbReference type="GO" id="GO:0005829">
    <property type="term" value="C:cytosol"/>
    <property type="evidence" value="ECO:0007669"/>
    <property type="project" value="TreeGrafter"/>
</dbReference>
<dbReference type="CDD" id="cd00383">
    <property type="entry name" value="trans_reg_C"/>
    <property type="match status" value="1"/>
</dbReference>
<dbReference type="InterPro" id="IPR011006">
    <property type="entry name" value="CheY-like_superfamily"/>
</dbReference>
<dbReference type="InterPro" id="IPR016032">
    <property type="entry name" value="Sig_transdc_resp-reg_C-effctor"/>
</dbReference>
<dbReference type="Pfam" id="PF00072">
    <property type="entry name" value="Response_reg"/>
    <property type="match status" value="1"/>
</dbReference>
<dbReference type="SUPFAM" id="SSF52172">
    <property type="entry name" value="CheY-like"/>
    <property type="match status" value="1"/>
</dbReference>
<dbReference type="GO" id="GO:0000976">
    <property type="term" value="F:transcription cis-regulatory region binding"/>
    <property type="evidence" value="ECO:0007669"/>
    <property type="project" value="TreeGrafter"/>
</dbReference>
<evidence type="ECO:0000259" key="4">
    <source>
        <dbReference type="PROSITE" id="PS50110"/>
    </source>
</evidence>
<dbReference type="EMBL" id="CP014782">
    <property type="protein sequence ID" value="AQS36667.1"/>
    <property type="molecule type" value="Genomic_DNA"/>
</dbReference>
<evidence type="ECO:0000313" key="7">
    <source>
        <dbReference type="Proteomes" id="UP000189545"/>
    </source>
</evidence>
<dbReference type="Gene3D" id="6.10.250.690">
    <property type="match status" value="1"/>
</dbReference>
<dbReference type="Pfam" id="PF00486">
    <property type="entry name" value="Trans_reg_C"/>
    <property type="match status" value="1"/>
</dbReference>
<dbReference type="AlphaFoldDB" id="A0A1S6HMB9"/>
<gene>
    <name evidence="6" type="ORF">Sps_01501</name>
</gene>